<protein>
    <submittedName>
        <fullName evidence="2">Uncharacterized protein</fullName>
    </submittedName>
</protein>
<dbReference type="EMBL" id="ML992674">
    <property type="protein sequence ID" value="KAF2212018.1"/>
    <property type="molecule type" value="Genomic_DNA"/>
</dbReference>
<feature type="compositionally biased region" description="Polar residues" evidence="1">
    <location>
        <begin position="220"/>
        <end position="229"/>
    </location>
</feature>
<gene>
    <name evidence="2" type="ORF">CERZMDRAFT_97935</name>
</gene>
<dbReference type="OrthoDB" id="3631083at2759"/>
<dbReference type="AlphaFoldDB" id="A0A6A6FFK5"/>
<organism evidence="2 3">
    <name type="scientific">Cercospora zeae-maydis SCOH1-5</name>
    <dbReference type="NCBI Taxonomy" id="717836"/>
    <lineage>
        <taxon>Eukaryota</taxon>
        <taxon>Fungi</taxon>
        <taxon>Dikarya</taxon>
        <taxon>Ascomycota</taxon>
        <taxon>Pezizomycotina</taxon>
        <taxon>Dothideomycetes</taxon>
        <taxon>Dothideomycetidae</taxon>
        <taxon>Mycosphaerellales</taxon>
        <taxon>Mycosphaerellaceae</taxon>
        <taxon>Cercospora</taxon>
    </lineage>
</organism>
<feature type="region of interest" description="Disordered" evidence="1">
    <location>
        <begin position="72"/>
        <end position="131"/>
    </location>
</feature>
<proteinExistence type="predicted"/>
<dbReference type="Proteomes" id="UP000799539">
    <property type="component" value="Unassembled WGS sequence"/>
</dbReference>
<feature type="compositionally biased region" description="Polar residues" evidence="1">
    <location>
        <begin position="246"/>
        <end position="264"/>
    </location>
</feature>
<keyword evidence="3" id="KW-1185">Reference proteome</keyword>
<evidence type="ECO:0000313" key="3">
    <source>
        <dbReference type="Proteomes" id="UP000799539"/>
    </source>
</evidence>
<sequence>MQCTQDQHDEQFAKNQRFTNHTNHKSSAYLDANQVAWSLIDVGLVKTHAKCLPGDIVFVPYQVDNVIYHFPLPPGSQTPQPSPPDTSIQGPKLSDEHMTSSMAGDGMLAAPRQEKVGTNERQMRRKTRVRSTSKNFLIGVDSLQRKKTSPPSYEEAMAQQERQQGIDETEVERQNTLKMLENHNSADSDCRQYSTPSTKCLTTGIPPAEQTARDRHSPTRPLTSHQLSQDDGIASHRPRPGRIHSRSASIPIRQTETCSRSPSSAKAQLVLGISEPRKSSIEQLFDQAVLEFQQQTAETAERMSYRNDIGMNRWASNSARRSAKSSRNGKAAAADAPIYVPGKSWRPTAKIHRHVAIANSQGITISTPALAKRLGVPVGTHTALRM</sequence>
<feature type="region of interest" description="Disordered" evidence="1">
    <location>
        <begin position="185"/>
        <end position="264"/>
    </location>
</feature>
<name>A0A6A6FFK5_9PEZI</name>
<reference evidence="2" key="1">
    <citation type="journal article" date="2020" name="Stud. Mycol.">
        <title>101 Dothideomycetes genomes: a test case for predicting lifestyles and emergence of pathogens.</title>
        <authorList>
            <person name="Haridas S."/>
            <person name="Albert R."/>
            <person name="Binder M."/>
            <person name="Bloem J."/>
            <person name="Labutti K."/>
            <person name="Salamov A."/>
            <person name="Andreopoulos B."/>
            <person name="Baker S."/>
            <person name="Barry K."/>
            <person name="Bills G."/>
            <person name="Bluhm B."/>
            <person name="Cannon C."/>
            <person name="Castanera R."/>
            <person name="Culley D."/>
            <person name="Daum C."/>
            <person name="Ezra D."/>
            <person name="Gonzalez J."/>
            <person name="Henrissat B."/>
            <person name="Kuo A."/>
            <person name="Liang C."/>
            <person name="Lipzen A."/>
            <person name="Lutzoni F."/>
            <person name="Magnuson J."/>
            <person name="Mondo S."/>
            <person name="Nolan M."/>
            <person name="Ohm R."/>
            <person name="Pangilinan J."/>
            <person name="Park H.-J."/>
            <person name="Ramirez L."/>
            <person name="Alfaro M."/>
            <person name="Sun H."/>
            <person name="Tritt A."/>
            <person name="Yoshinaga Y."/>
            <person name="Zwiers L.-H."/>
            <person name="Turgeon B."/>
            <person name="Goodwin S."/>
            <person name="Spatafora J."/>
            <person name="Crous P."/>
            <person name="Grigoriev I."/>
        </authorList>
    </citation>
    <scope>NUCLEOTIDE SEQUENCE</scope>
    <source>
        <strain evidence="2">SCOH1-5</strain>
    </source>
</reference>
<feature type="compositionally biased region" description="Polar residues" evidence="1">
    <location>
        <begin position="191"/>
        <end position="201"/>
    </location>
</feature>
<feature type="compositionally biased region" description="Pro residues" evidence="1">
    <location>
        <begin position="72"/>
        <end position="84"/>
    </location>
</feature>
<accession>A0A6A6FFK5</accession>
<evidence type="ECO:0000313" key="2">
    <source>
        <dbReference type="EMBL" id="KAF2212018.1"/>
    </source>
</evidence>
<feature type="compositionally biased region" description="Basic residues" evidence="1">
    <location>
        <begin position="236"/>
        <end position="245"/>
    </location>
</feature>
<feature type="compositionally biased region" description="Basic and acidic residues" evidence="1">
    <location>
        <begin position="112"/>
        <end position="122"/>
    </location>
</feature>
<evidence type="ECO:0000256" key="1">
    <source>
        <dbReference type="SAM" id="MobiDB-lite"/>
    </source>
</evidence>